<evidence type="ECO:0000256" key="1">
    <source>
        <dbReference type="SAM" id="MobiDB-lite"/>
    </source>
</evidence>
<dbReference type="Proteomes" id="UP000657918">
    <property type="component" value="Chromosome 4"/>
</dbReference>
<evidence type="ECO:0000313" key="2">
    <source>
        <dbReference type="EMBL" id="KAF9684640.1"/>
    </source>
</evidence>
<dbReference type="OrthoDB" id="4062651at2759"/>
<dbReference type="PANTHER" id="PTHR33491">
    <property type="entry name" value="OSJNBA0016N04.9 PROTEIN"/>
    <property type="match status" value="1"/>
</dbReference>
<organism evidence="2 3">
    <name type="scientific">Salix dunnii</name>
    <dbReference type="NCBI Taxonomy" id="1413687"/>
    <lineage>
        <taxon>Eukaryota</taxon>
        <taxon>Viridiplantae</taxon>
        <taxon>Streptophyta</taxon>
        <taxon>Embryophyta</taxon>
        <taxon>Tracheophyta</taxon>
        <taxon>Spermatophyta</taxon>
        <taxon>Magnoliopsida</taxon>
        <taxon>eudicotyledons</taxon>
        <taxon>Gunneridae</taxon>
        <taxon>Pentapetalae</taxon>
        <taxon>rosids</taxon>
        <taxon>fabids</taxon>
        <taxon>Malpighiales</taxon>
        <taxon>Salicaceae</taxon>
        <taxon>Saliceae</taxon>
        <taxon>Salix</taxon>
    </lineage>
</organism>
<evidence type="ECO:0000313" key="3">
    <source>
        <dbReference type="Proteomes" id="UP000657918"/>
    </source>
</evidence>
<accession>A0A835KBR9</accession>
<feature type="region of interest" description="Disordered" evidence="1">
    <location>
        <begin position="331"/>
        <end position="355"/>
    </location>
</feature>
<protein>
    <recommendedName>
        <fullName evidence="4">EGF-like domain-containing protein</fullName>
    </recommendedName>
</protein>
<comment type="caution">
    <text evidence="2">The sequence shown here is derived from an EMBL/GenBank/DDBJ whole genome shotgun (WGS) entry which is preliminary data.</text>
</comment>
<dbReference type="AlphaFoldDB" id="A0A835KBR9"/>
<proteinExistence type="predicted"/>
<gene>
    <name evidence="2" type="ORF">SADUNF_Sadunf04G0139700</name>
</gene>
<evidence type="ECO:0008006" key="4">
    <source>
        <dbReference type="Google" id="ProtNLM"/>
    </source>
</evidence>
<name>A0A835KBR9_9ROSI</name>
<dbReference type="EMBL" id="JADGMS010000004">
    <property type="protein sequence ID" value="KAF9684640.1"/>
    <property type="molecule type" value="Genomic_DNA"/>
</dbReference>
<reference evidence="2 3" key="1">
    <citation type="submission" date="2020-10" db="EMBL/GenBank/DDBJ databases">
        <title>Plant Genome Project.</title>
        <authorList>
            <person name="Zhang R.-G."/>
        </authorList>
    </citation>
    <scope>NUCLEOTIDE SEQUENCE [LARGE SCALE GENOMIC DNA]</scope>
    <source>
        <strain evidence="2">FAFU-HL-1</strain>
        <tissue evidence="2">Leaf</tissue>
    </source>
</reference>
<sequence>MTLGSGPFMFSHTRNIFTAIGCDTLAGVTNYESTYGAACLSLCTEYVEMSDENPCSGSGCCKTSIPKGLKSLYYSLSTSYNYTNVSDFNHCGFAFLADNRSLKISNWPLSRTPKYGKDAYATDVVIEWVVENKTCEQAKANTSAYACGANAHCTYPEIDQGYRCSCKGYEGNPYLQEGCQGLKEKTPVKKVLARIRLEITSVGIHLANTMMVKQDVKELVSSILFQACICSSMNCCSFASFLVLLVAIGVKETTTFEKSYPTLLRSQGLILPVCEKMDNLSPSPTLAMHTATLAMHTATVVMHIVTPAIHTVTSVHGFNSDHAYINSQHAYSKSGHEHSDPSPGSAGMRRKNGWW</sequence>
<keyword evidence="3" id="KW-1185">Reference proteome</keyword>